<dbReference type="EMBL" id="CP059154">
    <property type="protein sequence ID" value="QLK24637.1"/>
    <property type="molecule type" value="Genomic_DNA"/>
</dbReference>
<keyword evidence="3" id="KW-1185">Reference proteome</keyword>
<protein>
    <recommendedName>
        <fullName evidence="1">DUF7260 domain-containing protein</fullName>
    </recommendedName>
</protein>
<accession>A0A7D6CMC1</accession>
<name>A0A7D6CMC1_9EURY</name>
<evidence type="ECO:0000313" key="2">
    <source>
        <dbReference type="EMBL" id="QLK24637.1"/>
    </source>
</evidence>
<reference evidence="2 3" key="1">
    <citation type="submission" date="2020-07" db="EMBL/GenBank/DDBJ databases">
        <title>Natrinema (YPL30) sp. nov. and Haloterrigena xxxxxx (YPL8) sp. nov., isolated from a salt mine.</title>
        <authorList>
            <person name="Cui H."/>
        </authorList>
    </citation>
    <scope>NUCLEOTIDE SEQUENCE [LARGE SCALE GENOMIC DNA]</scope>
    <source>
        <strain evidence="2 3">YPL13</strain>
    </source>
</reference>
<organism evidence="2 3">
    <name type="scientific">Natrinema zhouii</name>
    <dbReference type="NCBI Taxonomy" id="1710539"/>
    <lineage>
        <taxon>Archaea</taxon>
        <taxon>Methanobacteriati</taxon>
        <taxon>Methanobacteriota</taxon>
        <taxon>Stenosarchaea group</taxon>
        <taxon>Halobacteria</taxon>
        <taxon>Halobacteriales</taxon>
        <taxon>Natrialbaceae</taxon>
        <taxon>Natrinema</taxon>
    </lineage>
</organism>
<dbReference type="GeneID" id="56143727"/>
<dbReference type="KEGG" id="nay:HYG81_10940"/>
<proteinExistence type="predicted"/>
<sequence>MTGSTAVHRALEYVDEERVAVADRGTAFETFERRVRTISAVRPGLARPQQTTTATATTVATVNQVQETTPATPTGRCVTVREAFAETVRPHSIADRETDESLVETIAAELTEDIAVALATNVGWTPALKSAVLEAVSTRRREVEWLQELLRRERSTFETAIEEIDEIVDWLQATADESLLQCDFDALQAKHERLEAYRDRLETSIERRQAQFTESTNRYGPGGARYRSVVESIYSNRPVRYPLLSTATRLYGVCGGCQRTVRSQLTRRV</sequence>
<dbReference type="Pfam" id="PF23921">
    <property type="entry name" value="DUF7260"/>
    <property type="match status" value="1"/>
</dbReference>
<dbReference type="RefSeq" id="WP_180839719.1">
    <property type="nucleotide sequence ID" value="NZ_CP059154.1"/>
</dbReference>
<evidence type="ECO:0000259" key="1">
    <source>
        <dbReference type="Pfam" id="PF23921"/>
    </source>
</evidence>
<dbReference type="Proteomes" id="UP000510869">
    <property type="component" value="Chromosome"/>
</dbReference>
<gene>
    <name evidence="2" type="ORF">HYG81_10940</name>
</gene>
<evidence type="ECO:0000313" key="3">
    <source>
        <dbReference type="Proteomes" id="UP000510869"/>
    </source>
</evidence>
<dbReference type="OrthoDB" id="213880at2157"/>
<dbReference type="AlphaFoldDB" id="A0A7D6CMC1"/>
<dbReference type="InterPro" id="IPR055684">
    <property type="entry name" value="DUF7260"/>
</dbReference>
<feature type="domain" description="DUF7260" evidence="1">
    <location>
        <begin position="5"/>
        <end position="258"/>
    </location>
</feature>